<evidence type="ECO:0000313" key="1">
    <source>
        <dbReference type="EMBL" id="SVD33967.1"/>
    </source>
</evidence>
<sequence length="242" mass="28064">MRCIFLFVILFSSFHLHAEIDKNLLVLVKYQDKNLNVEILQYPFFAGPSHQGPASYKITDKNTNKSLYIPINFTSSLIDLSNEFKWSEDKGMIYRTINNEDVFLSDPSPANDDGKNYDEKNNEYTYLEVGSWTFANNLVTLHQENNLSNVLTINETGEFNLSYIDNCEENAYYTEALGTEFTHEESDKCYYLAYEAPVSLLDIDFDGQNEILILIKHEAQRWFDKMLVFELDGTQHSSIHDI</sequence>
<organism evidence="1">
    <name type="scientific">marine metagenome</name>
    <dbReference type="NCBI Taxonomy" id="408172"/>
    <lineage>
        <taxon>unclassified sequences</taxon>
        <taxon>metagenomes</taxon>
        <taxon>ecological metagenomes</taxon>
    </lineage>
</organism>
<reference evidence="1" key="1">
    <citation type="submission" date="2018-05" db="EMBL/GenBank/DDBJ databases">
        <authorList>
            <person name="Lanie J.A."/>
            <person name="Ng W.-L."/>
            <person name="Kazmierczak K.M."/>
            <person name="Andrzejewski T.M."/>
            <person name="Davidsen T.M."/>
            <person name="Wayne K.J."/>
            <person name="Tettelin H."/>
            <person name="Glass J.I."/>
            <person name="Rusch D."/>
            <person name="Podicherti R."/>
            <person name="Tsui H.-C.T."/>
            <person name="Winkler M.E."/>
        </authorList>
    </citation>
    <scope>NUCLEOTIDE SEQUENCE</scope>
</reference>
<accession>A0A382UIR9</accession>
<dbReference type="AlphaFoldDB" id="A0A382UIR9"/>
<protein>
    <submittedName>
        <fullName evidence="1">Uncharacterized protein</fullName>
    </submittedName>
</protein>
<feature type="non-terminal residue" evidence="1">
    <location>
        <position position="242"/>
    </location>
</feature>
<name>A0A382UIR9_9ZZZZ</name>
<gene>
    <name evidence="1" type="ORF">METZ01_LOCUS386821</name>
</gene>
<proteinExistence type="predicted"/>
<dbReference type="EMBL" id="UINC01144449">
    <property type="protein sequence ID" value="SVD33967.1"/>
    <property type="molecule type" value="Genomic_DNA"/>
</dbReference>